<evidence type="ECO:0000313" key="5">
    <source>
        <dbReference type="Proteomes" id="UP000280346"/>
    </source>
</evidence>
<dbReference type="PANTHER" id="PTHR33741:SF5">
    <property type="entry name" value="TRANSMEMBRANE PROTEIN DDB_G0269096-RELATED"/>
    <property type="match status" value="1"/>
</dbReference>
<feature type="transmembrane region" description="Helical" evidence="2">
    <location>
        <begin position="55"/>
        <end position="74"/>
    </location>
</feature>
<feature type="domain" description="CBS" evidence="3">
    <location>
        <begin position="338"/>
        <end position="397"/>
    </location>
</feature>
<feature type="transmembrane region" description="Helical" evidence="2">
    <location>
        <begin position="81"/>
        <end position="102"/>
    </location>
</feature>
<feature type="transmembrane region" description="Helical" evidence="2">
    <location>
        <begin position="108"/>
        <end position="132"/>
    </location>
</feature>
<feature type="domain" description="CBS" evidence="3">
    <location>
        <begin position="260"/>
        <end position="316"/>
    </location>
</feature>
<dbReference type="PROSITE" id="PS51371">
    <property type="entry name" value="CBS"/>
    <property type="match status" value="2"/>
</dbReference>
<protein>
    <submittedName>
        <fullName evidence="4">HPP family protein</fullName>
    </submittedName>
</protein>
<proteinExistence type="predicted"/>
<keyword evidence="2" id="KW-0472">Membrane</keyword>
<dbReference type="CDD" id="cd04600">
    <property type="entry name" value="CBS_pair_HPP_assoc"/>
    <property type="match status" value="1"/>
</dbReference>
<accession>A0A433J031</accession>
<dbReference type="EMBL" id="RZIJ01000043">
    <property type="protein sequence ID" value="RUQ61849.1"/>
    <property type="molecule type" value="Genomic_DNA"/>
</dbReference>
<sequence length="410" mass="43073">MTSFSERSGRWCRSFMPAPLGVDWVERLRGCGGAFLGILATGIVCRSMVGTAGDLPLLIAPMGASAVLLFAAPASPLAQPWSVLGGNVVAALVGVACAQWIGASGIGFAGVGPLTLAAALAVCGAIAAMMALRCLHPPGGAVALMAVLGGPAIQAEGFRYVLLPVGLNALILLAIALIFNNATRRRYPHAMRVEHAALHDTADPPPGDRLGFTPADLDAVLKEHNEFLDISRDDLDTLFREAELRGHQRRFGTVTCADIMSRDVIGVAPDATPGRVWDLMHRHRLSAVPVLGARRKVVGVVTQADLLTHAMGNRRGGLRRLPHRLFGRRSEARAADMMGTGFTTVSGGTPVTTLVPLMSDGGLHHMPVVDDGGCLIGVVTQTDLVAGLHRGWSDHPTAVRSIHGLTSRAI</sequence>
<evidence type="ECO:0000256" key="2">
    <source>
        <dbReference type="SAM" id="Phobius"/>
    </source>
</evidence>
<organism evidence="4 5">
    <name type="scientific">Azospirillum doebereinerae</name>
    <dbReference type="NCBI Taxonomy" id="92933"/>
    <lineage>
        <taxon>Bacteria</taxon>
        <taxon>Pseudomonadati</taxon>
        <taxon>Pseudomonadota</taxon>
        <taxon>Alphaproteobacteria</taxon>
        <taxon>Rhodospirillales</taxon>
        <taxon>Azospirillaceae</taxon>
        <taxon>Azospirillum</taxon>
    </lineage>
</organism>
<dbReference type="InterPro" id="IPR058581">
    <property type="entry name" value="TM_HPP"/>
</dbReference>
<gene>
    <name evidence="4" type="ORF">EJ913_29540</name>
</gene>
<comment type="caution">
    <text evidence="4">The sequence shown here is derived from an EMBL/GenBank/DDBJ whole genome shotgun (WGS) entry which is preliminary data.</text>
</comment>
<evidence type="ECO:0000313" key="4">
    <source>
        <dbReference type="EMBL" id="RUQ61849.1"/>
    </source>
</evidence>
<keyword evidence="1" id="KW-0129">CBS domain</keyword>
<dbReference type="InterPro" id="IPR007065">
    <property type="entry name" value="HPP"/>
</dbReference>
<keyword evidence="2" id="KW-0812">Transmembrane</keyword>
<dbReference type="Pfam" id="PF04982">
    <property type="entry name" value="TM_HPP"/>
    <property type="match status" value="1"/>
</dbReference>
<keyword evidence="5" id="KW-1185">Reference proteome</keyword>
<dbReference type="SMART" id="SM00116">
    <property type="entry name" value="CBS"/>
    <property type="match status" value="2"/>
</dbReference>
<dbReference type="InterPro" id="IPR046342">
    <property type="entry name" value="CBS_dom_sf"/>
</dbReference>
<name>A0A433J031_9PROT</name>
<dbReference type="Pfam" id="PF00571">
    <property type="entry name" value="CBS"/>
    <property type="match status" value="2"/>
</dbReference>
<evidence type="ECO:0000256" key="1">
    <source>
        <dbReference type="PROSITE-ProRule" id="PRU00703"/>
    </source>
</evidence>
<feature type="transmembrane region" description="Helical" evidence="2">
    <location>
        <begin position="161"/>
        <end position="182"/>
    </location>
</feature>
<dbReference type="SUPFAM" id="SSF54631">
    <property type="entry name" value="CBS-domain pair"/>
    <property type="match status" value="1"/>
</dbReference>
<dbReference type="Gene3D" id="3.10.580.10">
    <property type="entry name" value="CBS-domain"/>
    <property type="match status" value="1"/>
</dbReference>
<reference evidence="4 5" key="1">
    <citation type="submission" date="2018-12" db="EMBL/GenBank/DDBJ databases">
        <authorList>
            <person name="Yang Y."/>
        </authorList>
    </citation>
    <scope>NUCLEOTIDE SEQUENCE [LARGE SCALE GENOMIC DNA]</scope>
    <source>
        <strain evidence="4 5">GSF71</strain>
    </source>
</reference>
<keyword evidence="2" id="KW-1133">Transmembrane helix</keyword>
<dbReference type="OrthoDB" id="9811720at2"/>
<dbReference type="InterPro" id="IPR000644">
    <property type="entry name" value="CBS_dom"/>
</dbReference>
<dbReference type="AlphaFoldDB" id="A0A433J031"/>
<evidence type="ECO:0000259" key="3">
    <source>
        <dbReference type="PROSITE" id="PS51371"/>
    </source>
</evidence>
<dbReference type="Proteomes" id="UP000280346">
    <property type="component" value="Unassembled WGS sequence"/>
</dbReference>
<dbReference type="RefSeq" id="WP_127004732.1">
    <property type="nucleotide sequence ID" value="NZ_JBNPXW010000006.1"/>
</dbReference>
<dbReference type="PANTHER" id="PTHR33741">
    <property type="entry name" value="TRANSMEMBRANE PROTEIN DDB_G0269096-RELATED"/>
    <property type="match status" value="1"/>
</dbReference>